<dbReference type="GO" id="GO:0005975">
    <property type="term" value="P:carbohydrate metabolic process"/>
    <property type="evidence" value="ECO:0007669"/>
    <property type="project" value="InterPro"/>
</dbReference>
<comment type="subcellular location">
    <subcellularLocation>
        <location evidence="1">Cytoplasm</location>
    </subcellularLocation>
</comment>
<dbReference type="Gene3D" id="3.20.20.70">
    <property type="entry name" value="Aldolase class I"/>
    <property type="match status" value="1"/>
</dbReference>
<dbReference type="InterPro" id="IPR001585">
    <property type="entry name" value="TAL/FSA"/>
</dbReference>
<dbReference type="FunFam" id="3.20.20.70:FF:000018">
    <property type="entry name" value="Probable transaldolase"/>
    <property type="match status" value="1"/>
</dbReference>
<dbReference type="RefSeq" id="WP_093131361.1">
    <property type="nucleotide sequence ID" value="NZ_FOHJ01000001.1"/>
</dbReference>
<evidence type="ECO:0000313" key="5">
    <source>
        <dbReference type="Proteomes" id="UP000199095"/>
    </source>
</evidence>
<keyword evidence="2" id="KW-0963">Cytoplasm</keyword>
<sequence>MELYLDSANTEEIQKVSRLQFLDGITTNPSIIAKQSESFETKIKQIGRLIDGKVWCQVTGENAEEMYHQAIEMSGWTKDTVIKIPMNFEGLVAAGELVKKNIEVNFTLVYSLSQVILAAKANVAYISPYVGRTDNYSLDGKRFIKEAKSVFQNLNSSTKIIGASIKSPQTVVDLVHAGADAVTMSYDVLNKMFQSPLTDMGLDQFNEDWQNYIQNK</sequence>
<dbReference type="AlphaFoldDB" id="A0A1H9Z257"/>
<reference evidence="5" key="1">
    <citation type="submission" date="2016-10" db="EMBL/GenBank/DDBJ databases">
        <authorList>
            <person name="Varghese N."/>
            <person name="Submissions S."/>
        </authorList>
    </citation>
    <scope>NUCLEOTIDE SEQUENCE [LARGE SCALE GENOMIC DNA]</scope>
    <source>
        <strain evidence="5">CGMCC 1.3566</strain>
    </source>
</reference>
<dbReference type="OrthoDB" id="9807051at2"/>
<dbReference type="PANTHER" id="PTHR10683:SF40">
    <property type="entry name" value="FRUCTOSE-6-PHOSPHATE ALDOLASE 1-RELATED"/>
    <property type="match status" value="1"/>
</dbReference>
<keyword evidence="5" id="KW-1185">Reference proteome</keyword>
<dbReference type="SUPFAM" id="SSF51569">
    <property type="entry name" value="Aldolase"/>
    <property type="match status" value="1"/>
</dbReference>
<evidence type="ECO:0000313" key="4">
    <source>
        <dbReference type="EMBL" id="SES75439.1"/>
    </source>
</evidence>
<dbReference type="PROSITE" id="PS01054">
    <property type="entry name" value="TRANSALDOLASE_1"/>
    <property type="match status" value="1"/>
</dbReference>
<evidence type="ECO:0000256" key="3">
    <source>
        <dbReference type="ARBA" id="ARBA00023270"/>
    </source>
</evidence>
<dbReference type="GO" id="GO:0016832">
    <property type="term" value="F:aldehyde-lyase activity"/>
    <property type="evidence" value="ECO:0007669"/>
    <property type="project" value="InterPro"/>
</dbReference>
<dbReference type="PANTHER" id="PTHR10683">
    <property type="entry name" value="TRANSALDOLASE"/>
    <property type="match status" value="1"/>
</dbReference>
<protein>
    <submittedName>
        <fullName evidence="4">Transaldolase</fullName>
    </submittedName>
</protein>
<dbReference type="Pfam" id="PF00923">
    <property type="entry name" value="TAL_FSA"/>
    <property type="match status" value="1"/>
</dbReference>
<keyword evidence="3" id="KW-0704">Schiff base</keyword>
<accession>A0A1H9Z257</accession>
<gene>
    <name evidence="4" type="ORF">SAMN05421676_101367</name>
</gene>
<dbReference type="STRING" id="237682.SAMN05421676_101367"/>
<dbReference type="GO" id="GO:0005737">
    <property type="term" value="C:cytoplasm"/>
    <property type="evidence" value="ECO:0007669"/>
    <property type="project" value="UniProtKB-SubCell"/>
</dbReference>
<dbReference type="InterPro" id="IPR033919">
    <property type="entry name" value="TSA/FSA_arc/bac"/>
</dbReference>
<proteinExistence type="predicted"/>
<dbReference type="InterPro" id="IPR018225">
    <property type="entry name" value="Transaldolase_AS"/>
</dbReference>
<evidence type="ECO:0000256" key="1">
    <source>
        <dbReference type="ARBA" id="ARBA00004496"/>
    </source>
</evidence>
<name>A0A1H9Z257_9BACI</name>
<dbReference type="Proteomes" id="UP000199095">
    <property type="component" value="Unassembled WGS sequence"/>
</dbReference>
<organism evidence="4 5">
    <name type="scientific">Salinibacillus kushneri</name>
    <dbReference type="NCBI Taxonomy" id="237682"/>
    <lineage>
        <taxon>Bacteria</taxon>
        <taxon>Bacillati</taxon>
        <taxon>Bacillota</taxon>
        <taxon>Bacilli</taxon>
        <taxon>Bacillales</taxon>
        <taxon>Bacillaceae</taxon>
        <taxon>Salinibacillus</taxon>
    </lineage>
</organism>
<dbReference type="EMBL" id="FOHJ01000001">
    <property type="protein sequence ID" value="SES75439.1"/>
    <property type="molecule type" value="Genomic_DNA"/>
</dbReference>
<dbReference type="InterPro" id="IPR013785">
    <property type="entry name" value="Aldolase_TIM"/>
</dbReference>
<evidence type="ECO:0000256" key="2">
    <source>
        <dbReference type="ARBA" id="ARBA00022490"/>
    </source>
</evidence>
<dbReference type="CDD" id="cd00956">
    <property type="entry name" value="Transaldolase_FSA"/>
    <property type="match status" value="1"/>
</dbReference>